<evidence type="ECO:0000313" key="1">
    <source>
        <dbReference type="EMBL" id="DAF57968.1"/>
    </source>
</evidence>
<sequence>MVIILFGTIIILVGFILAEICKEREDDRENMPIEKKAIKKIGLTRLTVKAIIRWEQMRGKSFSLMDYSDREDMEVLLYAMSIDSFEVPYKYEVFKSVLANDKVMEGMSVSLGRIISVMAQFRHSTNAGSGGVNDDRPETIGNIVATLIMSGLDAHYALNEMELQDLPLYIEAYENKRKDEMENARLWTYLTILPHIDAKAMENGAKDLITFPWEQKPKEETEINDAEVERFEEFLKKGKKLWQEN</sequence>
<name>A0A8S5T4A9_9CAUD</name>
<protein>
    <submittedName>
        <fullName evidence="1">Uncharacterized protein</fullName>
    </submittedName>
</protein>
<accession>A0A8S5T4A9</accession>
<proteinExistence type="predicted"/>
<organism evidence="1">
    <name type="scientific">Siphoviridae sp. ctfbh2</name>
    <dbReference type="NCBI Taxonomy" id="2827909"/>
    <lineage>
        <taxon>Viruses</taxon>
        <taxon>Duplodnaviria</taxon>
        <taxon>Heunggongvirae</taxon>
        <taxon>Uroviricota</taxon>
        <taxon>Caudoviricetes</taxon>
    </lineage>
</organism>
<dbReference type="EMBL" id="BK032744">
    <property type="protein sequence ID" value="DAF57968.1"/>
    <property type="molecule type" value="Genomic_DNA"/>
</dbReference>
<reference evidence="1" key="1">
    <citation type="journal article" date="2021" name="Proc. Natl. Acad. Sci. U.S.A.">
        <title>A Catalog of Tens of Thousands of Viruses from Human Metagenomes Reveals Hidden Associations with Chronic Diseases.</title>
        <authorList>
            <person name="Tisza M.J."/>
            <person name="Buck C.B."/>
        </authorList>
    </citation>
    <scope>NUCLEOTIDE SEQUENCE</scope>
    <source>
        <strain evidence="1">Ctfbh2</strain>
    </source>
</reference>